<organism evidence="3 4">
    <name type="scientific">Mola mola</name>
    <name type="common">Ocean sunfish</name>
    <name type="synonym">Tetraodon mola</name>
    <dbReference type="NCBI Taxonomy" id="94237"/>
    <lineage>
        <taxon>Eukaryota</taxon>
        <taxon>Metazoa</taxon>
        <taxon>Chordata</taxon>
        <taxon>Craniata</taxon>
        <taxon>Vertebrata</taxon>
        <taxon>Euteleostomi</taxon>
        <taxon>Actinopterygii</taxon>
        <taxon>Neopterygii</taxon>
        <taxon>Teleostei</taxon>
        <taxon>Neoteleostei</taxon>
        <taxon>Acanthomorphata</taxon>
        <taxon>Eupercaria</taxon>
        <taxon>Tetraodontiformes</taxon>
        <taxon>Molidae</taxon>
        <taxon>Mola</taxon>
    </lineage>
</organism>
<evidence type="ECO:0000313" key="4">
    <source>
        <dbReference type="Proteomes" id="UP000261620"/>
    </source>
</evidence>
<reference evidence="3" key="2">
    <citation type="submission" date="2025-09" db="UniProtKB">
        <authorList>
            <consortium name="Ensembl"/>
        </authorList>
    </citation>
    <scope>IDENTIFICATION</scope>
</reference>
<protein>
    <recommendedName>
        <fullName evidence="5">Vacuole membrane protein 1</fullName>
    </recommendedName>
</protein>
<keyword evidence="2" id="KW-0812">Transmembrane</keyword>
<evidence type="ECO:0000256" key="1">
    <source>
        <dbReference type="SAM" id="MobiDB-lite"/>
    </source>
</evidence>
<evidence type="ECO:0000256" key="2">
    <source>
        <dbReference type="SAM" id="Phobius"/>
    </source>
</evidence>
<keyword evidence="2" id="KW-0472">Membrane</keyword>
<evidence type="ECO:0000313" key="3">
    <source>
        <dbReference type="Ensembl" id="ENSMMOP00000005695.1"/>
    </source>
</evidence>
<dbReference type="AlphaFoldDB" id="A0A3Q4AMY3"/>
<keyword evidence="4" id="KW-1185">Reference proteome</keyword>
<dbReference type="Ensembl" id="ENSMMOT00000005796.1">
    <property type="protein sequence ID" value="ENSMMOP00000005695.1"/>
    <property type="gene ID" value="ENSMMOG00000004379.1"/>
</dbReference>
<keyword evidence="2" id="KW-1133">Transmembrane helix</keyword>
<name>A0A3Q4AMY3_MOLML</name>
<proteinExistence type="predicted"/>
<sequence>MAANGASCEQPQKRAGAKEKRNGKTPDSAVKERRQKEKEDRLSLVIWRRPITTLHYFVLETLIKLNEWTFKLWQRRGTVVLVLVVCSLFSIAYYTEGAHQLYVEYLEKKFLWCAYWIGLGILSSVGLGTGLHTFLLYLVRHSVAPITAA</sequence>
<evidence type="ECO:0008006" key="5">
    <source>
        <dbReference type="Google" id="ProtNLM"/>
    </source>
</evidence>
<reference evidence="3" key="1">
    <citation type="submission" date="2025-08" db="UniProtKB">
        <authorList>
            <consortium name="Ensembl"/>
        </authorList>
    </citation>
    <scope>IDENTIFICATION</scope>
</reference>
<feature type="transmembrane region" description="Helical" evidence="2">
    <location>
        <begin position="115"/>
        <end position="139"/>
    </location>
</feature>
<feature type="transmembrane region" description="Helical" evidence="2">
    <location>
        <begin position="78"/>
        <end position="95"/>
    </location>
</feature>
<dbReference type="Proteomes" id="UP000261620">
    <property type="component" value="Unplaced"/>
</dbReference>
<feature type="region of interest" description="Disordered" evidence="1">
    <location>
        <begin position="1"/>
        <end position="35"/>
    </location>
</feature>
<feature type="compositionally biased region" description="Basic and acidic residues" evidence="1">
    <location>
        <begin position="16"/>
        <end position="35"/>
    </location>
</feature>
<accession>A0A3Q4AMY3</accession>